<evidence type="ECO:0000313" key="1">
    <source>
        <dbReference type="EnsemblPlants" id="AET5Gv20526900.1"/>
    </source>
</evidence>
<dbReference type="EnsemblPlants" id="AET5Gv20526900.1">
    <property type="protein sequence ID" value="AET5Gv20526900.1"/>
    <property type="gene ID" value="AET5Gv20526900"/>
</dbReference>
<sequence>ECRLQQIVAQPQLTVKITLGFVRYHLSHGFYTAGCGVLIGGSILPAGRSTISLIDQMGQWICTRAANLSFAL</sequence>
<name>A0A453KVK0_AEGTS</name>
<evidence type="ECO:0000313" key="2">
    <source>
        <dbReference type="Proteomes" id="UP000015105"/>
    </source>
</evidence>
<keyword evidence="2" id="KW-1185">Reference proteome</keyword>
<reference evidence="1" key="3">
    <citation type="journal article" date="2017" name="Nature">
        <title>Genome sequence of the progenitor of the wheat D genome Aegilops tauschii.</title>
        <authorList>
            <person name="Luo M.C."/>
            <person name="Gu Y.Q."/>
            <person name="Puiu D."/>
            <person name="Wang H."/>
            <person name="Twardziok S.O."/>
            <person name="Deal K.R."/>
            <person name="Huo N."/>
            <person name="Zhu T."/>
            <person name="Wang L."/>
            <person name="Wang Y."/>
            <person name="McGuire P.E."/>
            <person name="Liu S."/>
            <person name="Long H."/>
            <person name="Ramasamy R.K."/>
            <person name="Rodriguez J.C."/>
            <person name="Van S.L."/>
            <person name="Yuan L."/>
            <person name="Wang Z."/>
            <person name="Xia Z."/>
            <person name="Xiao L."/>
            <person name="Anderson O.D."/>
            <person name="Ouyang S."/>
            <person name="Liang Y."/>
            <person name="Zimin A.V."/>
            <person name="Pertea G."/>
            <person name="Qi P."/>
            <person name="Bennetzen J.L."/>
            <person name="Dai X."/>
            <person name="Dawson M.W."/>
            <person name="Muller H.G."/>
            <person name="Kugler K."/>
            <person name="Rivarola-Duarte L."/>
            <person name="Spannagl M."/>
            <person name="Mayer K.F.X."/>
            <person name="Lu F.H."/>
            <person name="Bevan M.W."/>
            <person name="Leroy P."/>
            <person name="Li P."/>
            <person name="You F.M."/>
            <person name="Sun Q."/>
            <person name="Liu Z."/>
            <person name="Lyons E."/>
            <person name="Wicker T."/>
            <person name="Salzberg S.L."/>
            <person name="Devos K.M."/>
            <person name="Dvorak J."/>
        </authorList>
    </citation>
    <scope>NUCLEOTIDE SEQUENCE [LARGE SCALE GENOMIC DNA]</scope>
    <source>
        <strain evidence="1">cv. AL8/78</strain>
    </source>
</reference>
<protein>
    <submittedName>
        <fullName evidence="1">Uncharacterized protein</fullName>
    </submittedName>
</protein>
<accession>A0A453KVK0</accession>
<reference evidence="1" key="4">
    <citation type="submission" date="2019-03" db="UniProtKB">
        <authorList>
            <consortium name="EnsemblPlants"/>
        </authorList>
    </citation>
    <scope>IDENTIFICATION</scope>
</reference>
<reference evidence="2" key="2">
    <citation type="journal article" date="2017" name="Nat. Plants">
        <title>The Aegilops tauschii genome reveals multiple impacts of transposons.</title>
        <authorList>
            <person name="Zhao G."/>
            <person name="Zou C."/>
            <person name="Li K."/>
            <person name="Wang K."/>
            <person name="Li T."/>
            <person name="Gao L."/>
            <person name="Zhang X."/>
            <person name="Wang H."/>
            <person name="Yang Z."/>
            <person name="Liu X."/>
            <person name="Jiang W."/>
            <person name="Mao L."/>
            <person name="Kong X."/>
            <person name="Jiao Y."/>
            <person name="Jia J."/>
        </authorList>
    </citation>
    <scope>NUCLEOTIDE SEQUENCE [LARGE SCALE GENOMIC DNA]</scope>
    <source>
        <strain evidence="2">cv. AL8/78</strain>
    </source>
</reference>
<dbReference type="Proteomes" id="UP000015105">
    <property type="component" value="Chromosome 5D"/>
</dbReference>
<reference evidence="2" key="1">
    <citation type="journal article" date="2014" name="Science">
        <title>Ancient hybridizations among the ancestral genomes of bread wheat.</title>
        <authorList>
            <consortium name="International Wheat Genome Sequencing Consortium,"/>
            <person name="Marcussen T."/>
            <person name="Sandve S.R."/>
            <person name="Heier L."/>
            <person name="Spannagl M."/>
            <person name="Pfeifer M."/>
            <person name="Jakobsen K.S."/>
            <person name="Wulff B.B."/>
            <person name="Steuernagel B."/>
            <person name="Mayer K.F."/>
            <person name="Olsen O.A."/>
        </authorList>
    </citation>
    <scope>NUCLEOTIDE SEQUENCE [LARGE SCALE GENOMIC DNA]</scope>
    <source>
        <strain evidence="2">cv. AL8/78</strain>
    </source>
</reference>
<dbReference type="AlphaFoldDB" id="A0A453KVK0"/>
<organism evidence="1 2">
    <name type="scientific">Aegilops tauschii subsp. strangulata</name>
    <name type="common">Goatgrass</name>
    <dbReference type="NCBI Taxonomy" id="200361"/>
    <lineage>
        <taxon>Eukaryota</taxon>
        <taxon>Viridiplantae</taxon>
        <taxon>Streptophyta</taxon>
        <taxon>Embryophyta</taxon>
        <taxon>Tracheophyta</taxon>
        <taxon>Spermatophyta</taxon>
        <taxon>Magnoliopsida</taxon>
        <taxon>Liliopsida</taxon>
        <taxon>Poales</taxon>
        <taxon>Poaceae</taxon>
        <taxon>BOP clade</taxon>
        <taxon>Pooideae</taxon>
        <taxon>Triticodae</taxon>
        <taxon>Triticeae</taxon>
        <taxon>Triticinae</taxon>
        <taxon>Aegilops</taxon>
    </lineage>
</organism>
<reference evidence="1" key="5">
    <citation type="journal article" date="2021" name="G3 (Bethesda)">
        <title>Aegilops tauschii genome assembly Aet v5.0 features greater sequence contiguity and improved annotation.</title>
        <authorList>
            <person name="Wang L."/>
            <person name="Zhu T."/>
            <person name="Rodriguez J.C."/>
            <person name="Deal K.R."/>
            <person name="Dubcovsky J."/>
            <person name="McGuire P.E."/>
            <person name="Lux T."/>
            <person name="Spannagl M."/>
            <person name="Mayer K.F.X."/>
            <person name="Baldrich P."/>
            <person name="Meyers B.C."/>
            <person name="Huo N."/>
            <person name="Gu Y.Q."/>
            <person name="Zhou H."/>
            <person name="Devos K.M."/>
            <person name="Bennetzen J.L."/>
            <person name="Unver T."/>
            <person name="Budak H."/>
            <person name="Gulick P.J."/>
            <person name="Galiba G."/>
            <person name="Kalapos B."/>
            <person name="Nelson D.R."/>
            <person name="Li P."/>
            <person name="You F.M."/>
            <person name="Luo M.C."/>
            <person name="Dvorak J."/>
        </authorList>
    </citation>
    <scope>NUCLEOTIDE SEQUENCE [LARGE SCALE GENOMIC DNA]</scope>
    <source>
        <strain evidence="1">cv. AL8/78</strain>
    </source>
</reference>
<dbReference type="Gramene" id="AET5Gv20526900.1">
    <property type="protein sequence ID" value="AET5Gv20526900.1"/>
    <property type="gene ID" value="AET5Gv20526900"/>
</dbReference>
<proteinExistence type="predicted"/>